<evidence type="ECO:0008006" key="3">
    <source>
        <dbReference type="Google" id="ProtNLM"/>
    </source>
</evidence>
<keyword evidence="2" id="KW-1185">Reference proteome</keyword>
<comment type="caution">
    <text evidence="1">The sequence shown here is derived from an EMBL/GenBank/DDBJ whole genome shotgun (WGS) entry which is preliminary data.</text>
</comment>
<gene>
    <name evidence="1" type="ORF">CVV68_19245</name>
</gene>
<reference evidence="1 2" key="1">
    <citation type="submission" date="2018-05" db="EMBL/GenBank/DDBJ databases">
        <title>Genetic diversity of glacier-inhabiting Cryobacterium bacteria in China and description of Cryobacterium mengkeensis sp. nov. and Arthrobacter glacialis sp. nov.</title>
        <authorList>
            <person name="Liu Q."/>
            <person name="Xin Y.-H."/>
        </authorList>
    </citation>
    <scope>NUCLEOTIDE SEQUENCE [LARGE SCALE GENOMIC DNA]</scope>
    <source>
        <strain evidence="1 2">LI2</strain>
    </source>
</reference>
<protein>
    <recommendedName>
        <fullName evidence="3">RES domain-containing protein</fullName>
    </recommendedName>
</protein>
<dbReference type="AlphaFoldDB" id="A0A2V5L4U5"/>
<dbReference type="Proteomes" id="UP000247832">
    <property type="component" value="Unassembled WGS sequence"/>
</dbReference>
<name>A0A2V5L4U5_9MICC</name>
<sequence>MGLSLEDFVAAVGREWDESSFMGRGSLPAQWRVRLRLYHLRLAEPGWWVDIGHRETLAAVRRILGEDLHAATGCAEVTLAELHAPNREVTTRIASWLRGLVLDDGTRALGIRYNSKFGGECFAYWLRRRDDGLGNESLHSESEAAIILRTDALHIAAKRLGMRCF</sequence>
<proteinExistence type="predicted"/>
<evidence type="ECO:0000313" key="1">
    <source>
        <dbReference type="EMBL" id="PYI65154.1"/>
    </source>
</evidence>
<evidence type="ECO:0000313" key="2">
    <source>
        <dbReference type="Proteomes" id="UP000247832"/>
    </source>
</evidence>
<dbReference type="EMBL" id="QJVD01000029">
    <property type="protein sequence ID" value="PYI65154.1"/>
    <property type="molecule type" value="Genomic_DNA"/>
</dbReference>
<organism evidence="1 2">
    <name type="scientific">Arthrobacter livingstonensis</name>
    <dbReference type="NCBI Taxonomy" id="670078"/>
    <lineage>
        <taxon>Bacteria</taxon>
        <taxon>Bacillati</taxon>
        <taxon>Actinomycetota</taxon>
        <taxon>Actinomycetes</taxon>
        <taxon>Micrococcales</taxon>
        <taxon>Micrococcaceae</taxon>
        <taxon>Arthrobacter</taxon>
    </lineage>
</organism>
<accession>A0A2V5L4U5</accession>